<dbReference type="Proteomes" id="UP000095287">
    <property type="component" value="Unplaced"/>
</dbReference>
<dbReference type="WBParaSite" id="L893_g20453.t1">
    <property type="protein sequence ID" value="L893_g20453.t1"/>
    <property type="gene ID" value="L893_g20453"/>
</dbReference>
<accession>A0A1I7YWL6</accession>
<keyword evidence="1" id="KW-1185">Reference proteome</keyword>
<name>A0A1I7YWL6_9BILA</name>
<organism evidence="1 2">
    <name type="scientific">Steinernema glaseri</name>
    <dbReference type="NCBI Taxonomy" id="37863"/>
    <lineage>
        <taxon>Eukaryota</taxon>
        <taxon>Metazoa</taxon>
        <taxon>Ecdysozoa</taxon>
        <taxon>Nematoda</taxon>
        <taxon>Chromadorea</taxon>
        <taxon>Rhabditida</taxon>
        <taxon>Tylenchina</taxon>
        <taxon>Panagrolaimomorpha</taxon>
        <taxon>Strongyloidoidea</taxon>
        <taxon>Steinernematidae</taxon>
        <taxon>Steinernema</taxon>
    </lineage>
</organism>
<sequence>MDTVPVVFIESVLQSLGDILPTQIPYAWAQLGEAYLRKRGSLVLTYAPSDLQNYALPWTFHYKLRGFDHLKERTLTREVIQRIARSITMQMADWELITFRFRNFISLARASSQGLTFSWLFDSAFHLFSPRGSRDFQRHSLVMASPSRLVLLLALLGSAVAAALLSERPFVHQKKTFPEERFPKLNELQYQALLQHIASRSNEPSYFCVGDQHKRRKLSSYRNPPIAIPGIHTRS</sequence>
<evidence type="ECO:0000313" key="2">
    <source>
        <dbReference type="WBParaSite" id="L893_g20453.t1"/>
    </source>
</evidence>
<reference evidence="2" key="1">
    <citation type="submission" date="2016-11" db="UniProtKB">
        <authorList>
            <consortium name="WormBaseParasite"/>
        </authorList>
    </citation>
    <scope>IDENTIFICATION</scope>
</reference>
<proteinExistence type="predicted"/>
<dbReference type="AlphaFoldDB" id="A0A1I7YWL6"/>
<protein>
    <submittedName>
        <fullName evidence="2">Membrane-associated protein</fullName>
    </submittedName>
</protein>
<evidence type="ECO:0000313" key="1">
    <source>
        <dbReference type="Proteomes" id="UP000095287"/>
    </source>
</evidence>